<sequence>MTARPSSRSVRFLASALAAGALMATAACSDDDGDSDGGAAAAEVAASPLAAKSPTASPTASSAGRLTAAGARAALLTEADMEDDWAQVGDKEAASWRENMLVGEVDVAEFLTAKTDAADCQQLLDTLYSDDLLGKPSGAGALRGFEQGDSRLLQQVAAYDKVALDESLAWLKTLPAECDQFTATDDTGDERTVQVTETSVPNVGDARQGLHVTVQGTAADTPATLTLDVAVVRVGTDAITVTAGGLDGGEDDSVERAVEQGTQRLKDVQAGRTPAADPGEID</sequence>
<evidence type="ECO:0000313" key="4">
    <source>
        <dbReference type="Proteomes" id="UP001500456"/>
    </source>
</evidence>
<evidence type="ECO:0000313" key="3">
    <source>
        <dbReference type="EMBL" id="GAA4020556.1"/>
    </source>
</evidence>
<protein>
    <submittedName>
        <fullName evidence="3">Lipoprotein</fullName>
    </submittedName>
</protein>
<keyword evidence="4" id="KW-1185">Reference proteome</keyword>
<gene>
    <name evidence="3" type="ORF">GCM10022232_76510</name>
</gene>
<keyword evidence="2" id="KW-0732">Signal</keyword>
<dbReference type="EMBL" id="BAAAZX010000030">
    <property type="protein sequence ID" value="GAA4020556.1"/>
    <property type="molecule type" value="Genomic_DNA"/>
</dbReference>
<evidence type="ECO:0000256" key="1">
    <source>
        <dbReference type="SAM" id="MobiDB-lite"/>
    </source>
</evidence>
<accession>A0ABP7T3Q1</accession>
<name>A0ABP7T3Q1_9ACTN</name>
<dbReference type="Proteomes" id="UP001500456">
    <property type="component" value="Unassembled WGS sequence"/>
</dbReference>
<proteinExistence type="predicted"/>
<feature type="region of interest" description="Disordered" evidence="1">
    <location>
        <begin position="28"/>
        <end position="65"/>
    </location>
</feature>
<evidence type="ECO:0000256" key="2">
    <source>
        <dbReference type="SAM" id="SignalP"/>
    </source>
</evidence>
<feature type="signal peptide" evidence="2">
    <location>
        <begin position="1"/>
        <end position="26"/>
    </location>
</feature>
<dbReference type="RefSeq" id="WP_266450483.1">
    <property type="nucleotide sequence ID" value="NZ_BAAAZX010000030.1"/>
</dbReference>
<feature type="chain" id="PRO_5046419600" evidence="2">
    <location>
        <begin position="27"/>
        <end position="282"/>
    </location>
</feature>
<feature type="compositionally biased region" description="Low complexity" evidence="1">
    <location>
        <begin position="37"/>
        <end position="65"/>
    </location>
</feature>
<reference evidence="4" key="1">
    <citation type="journal article" date="2019" name="Int. J. Syst. Evol. Microbiol.">
        <title>The Global Catalogue of Microorganisms (GCM) 10K type strain sequencing project: providing services to taxonomists for standard genome sequencing and annotation.</title>
        <authorList>
            <consortium name="The Broad Institute Genomics Platform"/>
            <consortium name="The Broad Institute Genome Sequencing Center for Infectious Disease"/>
            <person name="Wu L."/>
            <person name="Ma J."/>
        </authorList>
    </citation>
    <scope>NUCLEOTIDE SEQUENCE [LARGE SCALE GENOMIC DNA]</scope>
    <source>
        <strain evidence="4">JCM 16924</strain>
    </source>
</reference>
<comment type="caution">
    <text evidence="3">The sequence shown here is derived from an EMBL/GenBank/DDBJ whole genome shotgun (WGS) entry which is preliminary data.</text>
</comment>
<organism evidence="3 4">
    <name type="scientific">Streptomyces plumbiresistens</name>
    <dbReference type="NCBI Taxonomy" id="511811"/>
    <lineage>
        <taxon>Bacteria</taxon>
        <taxon>Bacillati</taxon>
        <taxon>Actinomycetota</taxon>
        <taxon>Actinomycetes</taxon>
        <taxon>Kitasatosporales</taxon>
        <taxon>Streptomycetaceae</taxon>
        <taxon>Streptomyces</taxon>
    </lineage>
</organism>
<feature type="region of interest" description="Disordered" evidence="1">
    <location>
        <begin position="262"/>
        <end position="282"/>
    </location>
</feature>
<dbReference type="PROSITE" id="PS51257">
    <property type="entry name" value="PROKAR_LIPOPROTEIN"/>
    <property type="match status" value="1"/>
</dbReference>
<keyword evidence="3" id="KW-0449">Lipoprotein</keyword>